<dbReference type="EMBL" id="ML977335">
    <property type="protein sequence ID" value="KAF2111134.1"/>
    <property type="molecule type" value="Genomic_DNA"/>
</dbReference>
<dbReference type="Pfam" id="PF20246">
    <property type="entry name" value="DUF6601"/>
    <property type="match status" value="1"/>
</dbReference>
<dbReference type="PANTHER" id="PTHR34414">
    <property type="entry name" value="HET DOMAIN-CONTAINING PROTEIN-RELATED"/>
    <property type="match status" value="1"/>
</dbReference>
<name>A0A6A5YWH0_9PLEO</name>
<gene>
    <name evidence="3" type="ORF">BDV96DRAFT_499971</name>
</gene>
<proteinExistence type="predicted"/>
<evidence type="ECO:0000256" key="1">
    <source>
        <dbReference type="SAM" id="MobiDB-lite"/>
    </source>
</evidence>
<dbReference type="InterPro" id="IPR046536">
    <property type="entry name" value="DUF6601"/>
</dbReference>
<evidence type="ECO:0000256" key="2">
    <source>
        <dbReference type="SAM" id="Phobius"/>
    </source>
</evidence>
<reference evidence="3" key="1">
    <citation type="journal article" date="2020" name="Stud. Mycol.">
        <title>101 Dothideomycetes genomes: a test case for predicting lifestyles and emergence of pathogens.</title>
        <authorList>
            <person name="Haridas S."/>
            <person name="Albert R."/>
            <person name="Binder M."/>
            <person name="Bloem J."/>
            <person name="Labutti K."/>
            <person name="Salamov A."/>
            <person name="Andreopoulos B."/>
            <person name="Baker S."/>
            <person name="Barry K."/>
            <person name="Bills G."/>
            <person name="Bluhm B."/>
            <person name="Cannon C."/>
            <person name="Castanera R."/>
            <person name="Culley D."/>
            <person name="Daum C."/>
            <person name="Ezra D."/>
            <person name="Gonzalez J."/>
            <person name="Henrissat B."/>
            <person name="Kuo A."/>
            <person name="Liang C."/>
            <person name="Lipzen A."/>
            <person name="Lutzoni F."/>
            <person name="Magnuson J."/>
            <person name="Mondo S."/>
            <person name="Nolan M."/>
            <person name="Ohm R."/>
            <person name="Pangilinan J."/>
            <person name="Park H.-J."/>
            <person name="Ramirez L."/>
            <person name="Alfaro M."/>
            <person name="Sun H."/>
            <person name="Tritt A."/>
            <person name="Yoshinaga Y."/>
            <person name="Zwiers L.-H."/>
            <person name="Turgeon B."/>
            <person name="Goodwin S."/>
            <person name="Spatafora J."/>
            <person name="Crous P."/>
            <person name="Grigoriev I."/>
        </authorList>
    </citation>
    <scope>NUCLEOTIDE SEQUENCE</scope>
    <source>
        <strain evidence="3">CBS 627.86</strain>
    </source>
</reference>
<accession>A0A6A5YWH0</accession>
<feature type="region of interest" description="Disordered" evidence="1">
    <location>
        <begin position="1"/>
        <end position="21"/>
    </location>
</feature>
<dbReference type="OrthoDB" id="5086500at2759"/>
<sequence>MSKSQEQLDRKPPFSKDSAIPSASASIYPATFRHENLLLDPQQNPHLYLSSSLLTPKLNIIYPCLWLAGLTRPARPLHRQRLMRRVIYLTESPNEHLVWHKDAIFVKPVPEWLLDYGTWELNLCGDEELHGNALGLLLSYVWLIASVTDYHIAIEAHILPSSVSWQEWQNMARDILHNIDSMMARVDRRYHYGELRLSRLNTLYRLNPSTFSFRNLVYGFMATPTWYTQFFERNFSWILAAFIYITVILSAMQVGLATSHLQENSLFQDVSYGVAVFSIVAVVSVVGVMLSVWMVLFWFHLCSTIRHRKRETVKRRKTLESKG</sequence>
<keyword evidence="2" id="KW-0812">Transmembrane</keyword>
<dbReference type="PANTHER" id="PTHR34414:SF1">
    <property type="entry name" value="SUBTILISIN-LIKE SERINE PROTEASE"/>
    <property type="match status" value="1"/>
</dbReference>
<feature type="transmembrane region" description="Helical" evidence="2">
    <location>
        <begin position="235"/>
        <end position="256"/>
    </location>
</feature>
<feature type="transmembrane region" description="Helical" evidence="2">
    <location>
        <begin position="276"/>
        <end position="301"/>
    </location>
</feature>
<keyword evidence="4" id="KW-1185">Reference proteome</keyword>
<keyword evidence="2" id="KW-0472">Membrane</keyword>
<dbReference type="AlphaFoldDB" id="A0A6A5YWH0"/>
<organism evidence="3 4">
    <name type="scientific">Lophiotrema nucula</name>
    <dbReference type="NCBI Taxonomy" id="690887"/>
    <lineage>
        <taxon>Eukaryota</taxon>
        <taxon>Fungi</taxon>
        <taxon>Dikarya</taxon>
        <taxon>Ascomycota</taxon>
        <taxon>Pezizomycotina</taxon>
        <taxon>Dothideomycetes</taxon>
        <taxon>Pleosporomycetidae</taxon>
        <taxon>Pleosporales</taxon>
        <taxon>Lophiotremataceae</taxon>
        <taxon>Lophiotrema</taxon>
    </lineage>
</organism>
<dbReference type="Proteomes" id="UP000799770">
    <property type="component" value="Unassembled WGS sequence"/>
</dbReference>
<evidence type="ECO:0000313" key="4">
    <source>
        <dbReference type="Proteomes" id="UP000799770"/>
    </source>
</evidence>
<feature type="compositionally biased region" description="Basic and acidic residues" evidence="1">
    <location>
        <begin position="1"/>
        <end position="14"/>
    </location>
</feature>
<protein>
    <submittedName>
        <fullName evidence="3">Uncharacterized protein</fullName>
    </submittedName>
</protein>
<keyword evidence="2" id="KW-1133">Transmembrane helix</keyword>
<evidence type="ECO:0000313" key="3">
    <source>
        <dbReference type="EMBL" id="KAF2111134.1"/>
    </source>
</evidence>